<dbReference type="InterPro" id="IPR008023">
    <property type="entry name" value="DUF748"/>
</dbReference>
<feature type="region of interest" description="Disordered" evidence="1">
    <location>
        <begin position="558"/>
        <end position="581"/>
    </location>
</feature>
<name>A0ABT7ND24_9BURK</name>
<feature type="compositionally biased region" description="Low complexity" evidence="1">
    <location>
        <begin position="854"/>
        <end position="873"/>
    </location>
</feature>
<dbReference type="EMBL" id="JASZYV010000003">
    <property type="protein sequence ID" value="MDM0045817.1"/>
    <property type="molecule type" value="Genomic_DNA"/>
</dbReference>
<dbReference type="PANTHER" id="PTHR30441">
    <property type="entry name" value="DUF748 DOMAIN-CONTAINING PROTEIN"/>
    <property type="match status" value="1"/>
</dbReference>
<proteinExistence type="predicted"/>
<reference evidence="2" key="1">
    <citation type="submission" date="2023-06" db="EMBL/GenBank/DDBJ databases">
        <authorList>
            <person name="Jiang Y."/>
            <person name="Liu Q."/>
        </authorList>
    </citation>
    <scope>NUCLEOTIDE SEQUENCE</scope>
    <source>
        <strain evidence="2">CGMCC 1.12089</strain>
    </source>
</reference>
<feature type="compositionally biased region" description="Polar residues" evidence="1">
    <location>
        <begin position="840"/>
        <end position="850"/>
    </location>
</feature>
<keyword evidence="3" id="KW-1185">Reference proteome</keyword>
<evidence type="ECO:0000313" key="3">
    <source>
        <dbReference type="Proteomes" id="UP001174908"/>
    </source>
</evidence>
<accession>A0ABT7ND24</accession>
<gene>
    <name evidence="2" type="ORF">QTH91_15120</name>
</gene>
<dbReference type="RefSeq" id="WP_286660925.1">
    <property type="nucleotide sequence ID" value="NZ_JASZYV010000003.1"/>
</dbReference>
<protein>
    <submittedName>
        <fullName evidence="2">DUF748 domain-containing protein</fullName>
    </submittedName>
</protein>
<sequence length="1299" mass="137906">MKAVTIKNNKWVRRVAYALGALVLLWVILWLAVPPIAKSQAQKHASAALGREVTIGKIDFKPWTLELAVNDLRIASADGSHAQIEVGRIYVDAEMQSILRLAPVVDAVKIERPTIRAVRNKDGSYDFDDVLKRIAASPQPEKKDASEPARFAIYNIELTGGSVDFDDQALGPKHEIRDLTLGVPFLSSLPSQREVKVMPKLAFTLNGSHFDSSAEALPFAETRQTGARMHFQGLDLQPFLAYAPRDQVAKLAGGSLDADLQVEFQQGPSEGLRISGTVEVRDAKLLDARDKDLASLKGLKVVLADVRPLEGKVHLSEVALTGPQLLVSREADGRLNLQPTQPGAHAGEPPEVSRPVAEAAKGAAEKLAWTAQIDAVTLDDGAVQWRDASVSPAAEASLTGLQLKVQDVRWPMEQPARFEGAVGLGGGSLKFQGEATDQMAKVQTEVGQLPLKLAAPYVSQFLDPALDGTLAGRVGLQWSKPDRLLVDVQQFTADGLALRRDKAALASVSKLTVTGAKVNLTERNVTVQGVELAKPVAEVERDGGGRWMYEDWLKTSTSTSAGQGADRPAGKRNANDAKSAEKPWALSLDSLKLSDGQVGFSDKSVKGEEVDVKLTSLDVSAQKFSLDGKGAMPIDVSGRIASGARSNPGRFSYKGTLALTPLTTQGQLDVGSIPVHAFKAYVADQFPNLDLRRAYFNYKGALRFASESAGPRVSLQGDTSVDNMRVNSSVLVEAAGGGSSLGRNASRLLSWQSLQLRGVKFDMVPKTPFKLDVRETALTDLFARIVIDEAGTLHLQDLASSKPVEVAGPPKPGDKAAAPVAPPAAGAGAATTVRKPISGETVTRSDQPVTPGSAAPAQATTRRPAAAGGAVPAEQMVGGDAAPPTAQAAPATPAEPAGPQPVINFGPISLVNGRIDFTDHFIKPNYSADLSALTGKLSAFSSQPVDGAVQMADLELRGKAQQTASLEIAGKLNPLVKPLQLDIGAKVRDLELAPLSPYTVRYTGHGIERGKMSVDVDYKVEPDGRLTATNKLVLNQLTFGEEVPGATSTLPVKLAVALLADRNGVIDVDLPLSGSVNDPQFSIAPLIWKGIVNLIVKAITSPISLLTGGGGGGSGGPSDAIAFGAGLDTLDAAAKQSLDKIAKAMTDRAGLQMTVVGTASLEKEKEAYQRARLRQMAQAEKRRSAVRAGKDASSVEPVTDAEYPALLEAVYKRADISKPRNLIGIAKDLPQEEMEKLLMADMKVDDESIRKLAVERGVVVRDYLLEHKVPAESLFLGAVQTKPSGADWKPSALLKVEVR</sequence>
<dbReference type="PANTHER" id="PTHR30441:SF8">
    <property type="entry name" value="DUF748 DOMAIN-CONTAINING PROTEIN"/>
    <property type="match status" value="1"/>
</dbReference>
<dbReference type="Proteomes" id="UP001174908">
    <property type="component" value="Unassembled WGS sequence"/>
</dbReference>
<dbReference type="InterPro" id="IPR052894">
    <property type="entry name" value="AsmA-related"/>
</dbReference>
<feature type="region of interest" description="Disordered" evidence="1">
    <location>
        <begin position="804"/>
        <end position="900"/>
    </location>
</feature>
<feature type="compositionally biased region" description="Low complexity" evidence="1">
    <location>
        <begin position="881"/>
        <end position="900"/>
    </location>
</feature>
<feature type="compositionally biased region" description="Low complexity" evidence="1">
    <location>
        <begin position="815"/>
        <end position="830"/>
    </location>
</feature>
<organism evidence="2 3">
    <name type="scientific">Variovorax dokdonensis</name>
    <dbReference type="NCBI Taxonomy" id="344883"/>
    <lineage>
        <taxon>Bacteria</taxon>
        <taxon>Pseudomonadati</taxon>
        <taxon>Pseudomonadota</taxon>
        <taxon>Betaproteobacteria</taxon>
        <taxon>Burkholderiales</taxon>
        <taxon>Comamonadaceae</taxon>
        <taxon>Variovorax</taxon>
    </lineage>
</organism>
<evidence type="ECO:0000313" key="2">
    <source>
        <dbReference type="EMBL" id="MDM0045817.1"/>
    </source>
</evidence>
<comment type="caution">
    <text evidence="2">The sequence shown here is derived from an EMBL/GenBank/DDBJ whole genome shotgun (WGS) entry which is preliminary data.</text>
</comment>
<dbReference type="Pfam" id="PF05359">
    <property type="entry name" value="DUF748"/>
    <property type="match status" value="2"/>
</dbReference>
<evidence type="ECO:0000256" key="1">
    <source>
        <dbReference type="SAM" id="MobiDB-lite"/>
    </source>
</evidence>